<organism evidence="8 9">
    <name type="scientific">Polistes dominula</name>
    <name type="common">European paper wasp</name>
    <name type="synonym">Vespa dominula</name>
    <dbReference type="NCBI Taxonomy" id="743375"/>
    <lineage>
        <taxon>Eukaryota</taxon>
        <taxon>Metazoa</taxon>
        <taxon>Ecdysozoa</taxon>
        <taxon>Arthropoda</taxon>
        <taxon>Hexapoda</taxon>
        <taxon>Insecta</taxon>
        <taxon>Pterygota</taxon>
        <taxon>Neoptera</taxon>
        <taxon>Endopterygota</taxon>
        <taxon>Hymenoptera</taxon>
        <taxon>Apocrita</taxon>
        <taxon>Aculeata</taxon>
        <taxon>Vespoidea</taxon>
        <taxon>Vespidae</taxon>
        <taxon>Polistinae</taxon>
        <taxon>Polistini</taxon>
        <taxon>Polistes</taxon>
    </lineage>
</organism>
<protein>
    <submittedName>
        <fullName evidence="9">Multiple RNA-binding domain-containing protein 1-like isoform X1</fullName>
    </submittedName>
</protein>
<dbReference type="PROSITE" id="PS50102">
    <property type="entry name" value="RRM"/>
    <property type="match status" value="1"/>
</dbReference>
<evidence type="ECO:0000256" key="4">
    <source>
        <dbReference type="ARBA" id="ARBA00023242"/>
    </source>
</evidence>
<dbReference type="InterPro" id="IPR012677">
    <property type="entry name" value="Nucleotide-bd_a/b_plait_sf"/>
</dbReference>
<dbReference type="InterPro" id="IPR003954">
    <property type="entry name" value="RRM_euk-type"/>
</dbReference>
<name>A0ABM1ICW4_POLDO</name>
<keyword evidence="2" id="KW-0677">Repeat</keyword>
<evidence type="ECO:0000313" key="9">
    <source>
        <dbReference type="RefSeq" id="XP_015178051.1"/>
    </source>
</evidence>
<evidence type="ECO:0000256" key="1">
    <source>
        <dbReference type="ARBA" id="ARBA00004123"/>
    </source>
</evidence>
<dbReference type="InterPro" id="IPR051945">
    <property type="entry name" value="RRM_MRD1_RNA_proc_ribogen"/>
</dbReference>
<evidence type="ECO:0000256" key="3">
    <source>
        <dbReference type="ARBA" id="ARBA00022884"/>
    </source>
</evidence>
<dbReference type="SUPFAM" id="SSF54928">
    <property type="entry name" value="RNA-binding domain, RBD"/>
    <property type="match status" value="1"/>
</dbReference>
<evidence type="ECO:0000256" key="2">
    <source>
        <dbReference type="ARBA" id="ARBA00022737"/>
    </source>
</evidence>
<dbReference type="SMART" id="SM00361">
    <property type="entry name" value="RRM_1"/>
    <property type="match status" value="1"/>
</dbReference>
<reference evidence="9" key="1">
    <citation type="submission" date="2025-08" db="UniProtKB">
        <authorList>
            <consortium name="RefSeq"/>
        </authorList>
    </citation>
    <scope>IDENTIFICATION</scope>
    <source>
        <tissue evidence="9">Whole body</tissue>
    </source>
</reference>
<sequence>MDRTKKRSDDHHNKLSWIYKRKLKLKRAENRRKKEAINKINETATRIVVRNLPFEIKEDEVRTLYKKYGEIEKIILFGQSLPGCAFIDFKRIQDASKAIFNTNKIEFLGRTITCGWVLENSKLYQKSKNITETDNKNKPSNSSLKRKNTDKKNEQHKSLTLRESNKPKQMRKH</sequence>
<dbReference type="SMART" id="SM00360">
    <property type="entry name" value="RRM"/>
    <property type="match status" value="1"/>
</dbReference>
<keyword evidence="3 5" id="KW-0694">RNA-binding</keyword>
<accession>A0ABM1ICW4</accession>
<keyword evidence="4" id="KW-0539">Nucleus</keyword>
<feature type="region of interest" description="Disordered" evidence="6">
    <location>
        <begin position="129"/>
        <end position="173"/>
    </location>
</feature>
<comment type="subcellular location">
    <subcellularLocation>
        <location evidence="1">Nucleus</location>
    </subcellularLocation>
</comment>
<dbReference type="Proteomes" id="UP000694924">
    <property type="component" value="Unplaced"/>
</dbReference>
<dbReference type="GeneID" id="107067243"/>
<dbReference type="PANTHER" id="PTHR48039">
    <property type="entry name" value="RNA-BINDING MOTIF PROTEIN 14B"/>
    <property type="match status" value="1"/>
</dbReference>
<dbReference type="PANTHER" id="PTHR48039:SF5">
    <property type="entry name" value="RNA-BINDING PROTEIN 28"/>
    <property type="match status" value="1"/>
</dbReference>
<evidence type="ECO:0000259" key="7">
    <source>
        <dbReference type="PROSITE" id="PS50102"/>
    </source>
</evidence>
<dbReference type="InterPro" id="IPR000504">
    <property type="entry name" value="RRM_dom"/>
</dbReference>
<keyword evidence="8" id="KW-1185">Reference proteome</keyword>
<dbReference type="Gene3D" id="3.30.70.330">
    <property type="match status" value="1"/>
</dbReference>
<gene>
    <name evidence="9" type="primary">LOC107067243</name>
</gene>
<dbReference type="Pfam" id="PF00076">
    <property type="entry name" value="RRM_1"/>
    <property type="match status" value="1"/>
</dbReference>
<dbReference type="RefSeq" id="XP_015178051.1">
    <property type="nucleotide sequence ID" value="XM_015322565.1"/>
</dbReference>
<evidence type="ECO:0000313" key="8">
    <source>
        <dbReference type="Proteomes" id="UP000694924"/>
    </source>
</evidence>
<dbReference type="InterPro" id="IPR035979">
    <property type="entry name" value="RBD_domain_sf"/>
</dbReference>
<evidence type="ECO:0000256" key="5">
    <source>
        <dbReference type="PROSITE-ProRule" id="PRU00176"/>
    </source>
</evidence>
<proteinExistence type="predicted"/>
<feature type="domain" description="RRM" evidence="7">
    <location>
        <begin position="45"/>
        <end position="119"/>
    </location>
</feature>
<evidence type="ECO:0000256" key="6">
    <source>
        <dbReference type="SAM" id="MobiDB-lite"/>
    </source>
</evidence>